<protein>
    <submittedName>
        <fullName evidence="13">Uncharacterized protein</fullName>
    </submittedName>
</protein>
<keyword evidence="5 12" id="KW-0812">Transmembrane</keyword>
<evidence type="ECO:0000256" key="3">
    <source>
        <dbReference type="ARBA" id="ARBA00022448"/>
    </source>
</evidence>
<dbReference type="Pfam" id="PF00858">
    <property type="entry name" value="ASC"/>
    <property type="match status" value="1"/>
</dbReference>
<evidence type="ECO:0000256" key="4">
    <source>
        <dbReference type="ARBA" id="ARBA00022461"/>
    </source>
</evidence>
<comment type="subcellular location">
    <subcellularLocation>
        <location evidence="1">Membrane</location>
        <topology evidence="1">Multi-pass membrane protein</topology>
    </subcellularLocation>
</comment>
<accession>A0A921ZG52</accession>
<keyword evidence="7" id="KW-0915">Sodium</keyword>
<keyword evidence="6" id="KW-1133">Transmembrane helix</keyword>
<evidence type="ECO:0000256" key="1">
    <source>
        <dbReference type="ARBA" id="ARBA00004141"/>
    </source>
</evidence>
<evidence type="ECO:0000256" key="8">
    <source>
        <dbReference type="ARBA" id="ARBA00023065"/>
    </source>
</evidence>
<gene>
    <name evidence="13" type="ORF">O3G_MSEX010279</name>
</gene>
<evidence type="ECO:0000313" key="14">
    <source>
        <dbReference type="Proteomes" id="UP000791440"/>
    </source>
</evidence>
<name>A0A921ZG52_MANSE</name>
<reference evidence="13" key="1">
    <citation type="journal article" date="2016" name="Insect Biochem. Mol. Biol.">
        <title>Multifaceted biological insights from a draft genome sequence of the tobacco hornworm moth, Manduca sexta.</title>
        <authorList>
            <person name="Kanost M.R."/>
            <person name="Arrese E.L."/>
            <person name="Cao X."/>
            <person name="Chen Y.R."/>
            <person name="Chellapilla S."/>
            <person name="Goldsmith M.R."/>
            <person name="Grosse-Wilde E."/>
            <person name="Heckel D.G."/>
            <person name="Herndon N."/>
            <person name="Jiang H."/>
            <person name="Papanicolaou A."/>
            <person name="Qu J."/>
            <person name="Soulages J.L."/>
            <person name="Vogel H."/>
            <person name="Walters J."/>
            <person name="Waterhouse R.M."/>
            <person name="Ahn S.J."/>
            <person name="Almeida F.C."/>
            <person name="An C."/>
            <person name="Aqrawi P."/>
            <person name="Bretschneider A."/>
            <person name="Bryant W.B."/>
            <person name="Bucks S."/>
            <person name="Chao H."/>
            <person name="Chevignon G."/>
            <person name="Christen J.M."/>
            <person name="Clarke D.F."/>
            <person name="Dittmer N.T."/>
            <person name="Ferguson L.C.F."/>
            <person name="Garavelou S."/>
            <person name="Gordon K.H.J."/>
            <person name="Gunaratna R.T."/>
            <person name="Han Y."/>
            <person name="Hauser F."/>
            <person name="He Y."/>
            <person name="Heidel-Fischer H."/>
            <person name="Hirsh A."/>
            <person name="Hu Y."/>
            <person name="Jiang H."/>
            <person name="Kalra D."/>
            <person name="Klinner C."/>
            <person name="Konig C."/>
            <person name="Kovar C."/>
            <person name="Kroll A.R."/>
            <person name="Kuwar S.S."/>
            <person name="Lee S.L."/>
            <person name="Lehman R."/>
            <person name="Li K."/>
            <person name="Li Z."/>
            <person name="Liang H."/>
            <person name="Lovelace S."/>
            <person name="Lu Z."/>
            <person name="Mansfield J.H."/>
            <person name="McCulloch K.J."/>
            <person name="Mathew T."/>
            <person name="Morton B."/>
            <person name="Muzny D.M."/>
            <person name="Neunemann D."/>
            <person name="Ongeri F."/>
            <person name="Pauchet Y."/>
            <person name="Pu L.L."/>
            <person name="Pyrousis I."/>
            <person name="Rao X.J."/>
            <person name="Redding A."/>
            <person name="Roesel C."/>
            <person name="Sanchez-Gracia A."/>
            <person name="Schaack S."/>
            <person name="Shukla A."/>
            <person name="Tetreau G."/>
            <person name="Wang Y."/>
            <person name="Xiong G.H."/>
            <person name="Traut W."/>
            <person name="Walsh T.K."/>
            <person name="Worley K.C."/>
            <person name="Wu D."/>
            <person name="Wu W."/>
            <person name="Wu Y.Q."/>
            <person name="Zhang X."/>
            <person name="Zou Z."/>
            <person name="Zucker H."/>
            <person name="Briscoe A.D."/>
            <person name="Burmester T."/>
            <person name="Clem R.J."/>
            <person name="Feyereisen R."/>
            <person name="Grimmelikhuijzen C.J.P."/>
            <person name="Hamodrakas S.J."/>
            <person name="Hansson B.S."/>
            <person name="Huguet E."/>
            <person name="Jermiin L.S."/>
            <person name="Lan Q."/>
            <person name="Lehman H.K."/>
            <person name="Lorenzen M."/>
            <person name="Merzendorfer H."/>
            <person name="Michalopoulos I."/>
            <person name="Morton D.B."/>
            <person name="Muthukrishnan S."/>
            <person name="Oakeshott J.G."/>
            <person name="Palmer W."/>
            <person name="Park Y."/>
            <person name="Passarelli A.L."/>
            <person name="Rozas J."/>
            <person name="Schwartz L.M."/>
            <person name="Smith W."/>
            <person name="Southgate A."/>
            <person name="Vilcinskas A."/>
            <person name="Vogt R."/>
            <person name="Wang P."/>
            <person name="Werren J."/>
            <person name="Yu X.Q."/>
            <person name="Zhou J.J."/>
            <person name="Brown S.J."/>
            <person name="Scherer S.E."/>
            <person name="Richards S."/>
            <person name="Blissard G.W."/>
        </authorList>
    </citation>
    <scope>NUCLEOTIDE SEQUENCE</scope>
</reference>
<evidence type="ECO:0000256" key="10">
    <source>
        <dbReference type="ARBA" id="ARBA00023201"/>
    </source>
</evidence>
<evidence type="ECO:0000313" key="13">
    <source>
        <dbReference type="EMBL" id="KAG6457363.1"/>
    </source>
</evidence>
<reference evidence="13" key="2">
    <citation type="submission" date="2020-12" db="EMBL/GenBank/DDBJ databases">
        <authorList>
            <person name="Kanost M."/>
        </authorList>
    </citation>
    <scope>NUCLEOTIDE SEQUENCE</scope>
</reference>
<evidence type="ECO:0000256" key="5">
    <source>
        <dbReference type="ARBA" id="ARBA00022692"/>
    </source>
</evidence>
<evidence type="ECO:0000256" key="11">
    <source>
        <dbReference type="ARBA" id="ARBA00023303"/>
    </source>
</evidence>
<evidence type="ECO:0000256" key="6">
    <source>
        <dbReference type="ARBA" id="ARBA00022989"/>
    </source>
</evidence>
<keyword evidence="11 12" id="KW-0407">Ion channel</keyword>
<keyword evidence="9" id="KW-0472">Membrane</keyword>
<feature type="non-terminal residue" evidence="13">
    <location>
        <position position="1"/>
    </location>
</feature>
<dbReference type="EMBL" id="JH668545">
    <property type="protein sequence ID" value="KAG6457363.1"/>
    <property type="molecule type" value="Genomic_DNA"/>
</dbReference>
<evidence type="ECO:0000256" key="2">
    <source>
        <dbReference type="ARBA" id="ARBA00007193"/>
    </source>
</evidence>
<dbReference type="GO" id="GO:0005272">
    <property type="term" value="F:sodium channel activity"/>
    <property type="evidence" value="ECO:0007669"/>
    <property type="project" value="UniProtKB-KW"/>
</dbReference>
<keyword evidence="10 12" id="KW-0739">Sodium transport</keyword>
<evidence type="ECO:0000256" key="7">
    <source>
        <dbReference type="ARBA" id="ARBA00023053"/>
    </source>
</evidence>
<keyword evidence="8 12" id="KW-0406">Ion transport</keyword>
<comment type="caution">
    <text evidence="13">The sequence shown here is derived from an EMBL/GenBank/DDBJ whole genome shotgun (WGS) entry which is preliminary data.</text>
</comment>
<dbReference type="AlphaFoldDB" id="A0A921ZG52"/>
<sequence>LSIAQRRCRFPHENNLKHNAIYTYTMCRMECRIQLCLKHCNCIPHFYRKI</sequence>
<proteinExistence type="inferred from homology"/>
<dbReference type="InterPro" id="IPR001873">
    <property type="entry name" value="ENaC"/>
</dbReference>
<comment type="similarity">
    <text evidence="2 12">Belongs to the amiloride-sensitive sodium channel (TC 1.A.6) family.</text>
</comment>
<dbReference type="Proteomes" id="UP000791440">
    <property type="component" value="Unassembled WGS sequence"/>
</dbReference>
<evidence type="ECO:0000256" key="9">
    <source>
        <dbReference type="ARBA" id="ARBA00023136"/>
    </source>
</evidence>
<dbReference type="GO" id="GO:0016020">
    <property type="term" value="C:membrane"/>
    <property type="evidence" value="ECO:0007669"/>
    <property type="project" value="UniProtKB-SubCell"/>
</dbReference>
<keyword evidence="14" id="KW-1185">Reference proteome</keyword>
<organism evidence="13 14">
    <name type="scientific">Manduca sexta</name>
    <name type="common">Tobacco hawkmoth</name>
    <name type="synonym">Tobacco hornworm</name>
    <dbReference type="NCBI Taxonomy" id="7130"/>
    <lineage>
        <taxon>Eukaryota</taxon>
        <taxon>Metazoa</taxon>
        <taxon>Ecdysozoa</taxon>
        <taxon>Arthropoda</taxon>
        <taxon>Hexapoda</taxon>
        <taxon>Insecta</taxon>
        <taxon>Pterygota</taxon>
        <taxon>Neoptera</taxon>
        <taxon>Endopterygota</taxon>
        <taxon>Lepidoptera</taxon>
        <taxon>Glossata</taxon>
        <taxon>Ditrysia</taxon>
        <taxon>Bombycoidea</taxon>
        <taxon>Sphingidae</taxon>
        <taxon>Sphinginae</taxon>
        <taxon>Sphingini</taxon>
        <taxon>Manduca</taxon>
    </lineage>
</organism>
<keyword evidence="3 12" id="KW-0813">Transport</keyword>
<feature type="non-terminal residue" evidence="13">
    <location>
        <position position="50"/>
    </location>
</feature>
<keyword evidence="4 12" id="KW-0894">Sodium channel</keyword>
<evidence type="ECO:0000256" key="12">
    <source>
        <dbReference type="RuleBase" id="RU000679"/>
    </source>
</evidence>